<reference evidence="2 3" key="1">
    <citation type="journal article" date="2015" name="Genome Biol. Evol.">
        <title>Comparative Genomics of a Bacterivorous Green Alga Reveals Evolutionary Causalities and Consequences of Phago-Mixotrophic Mode of Nutrition.</title>
        <authorList>
            <person name="Burns J.A."/>
            <person name="Paasch A."/>
            <person name="Narechania A."/>
            <person name="Kim E."/>
        </authorList>
    </citation>
    <scope>NUCLEOTIDE SEQUENCE [LARGE SCALE GENOMIC DNA]</scope>
    <source>
        <strain evidence="2 3">PLY_AMNH</strain>
    </source>
</reference>
<comment type="caution">
    <text evidence="2">The sequence shown here is derived from an EMBL/GenBank/DDBJ whole genome shotgun (WGS) entry which is preliminary data.</text>
</comment>
<gene>
    <name evidence="2" type="ORF">CYMTET_51164</name>
</gene>
<dbReference type="InterPro" id="IPR000477">
    <property type="entry name" value="RT_dom"/>
</dbReference>
<dbReference type="Gene3D" id="3.30.70.270">
    <property type="match status" value="1"/>
</dbReference>
<dbReference type="InterPro" id="IPR043128">
    <property type="entry name" value="Rev_trsase/Diguanyl_cyclase"/>
</dbReference>
<dbReference type="SUPFAM" id="SSF56672">
    <property type="entry name" value="DNA/RNA polymerases"/>
    <property type="match status" value="1"/>
</dbReference>
<protein>
    <recommendedName>
        <fullName evidence="1">Reverse transcriptase domain-containing protein</fullName>
    </recommendedName>
</protein>
<dbReference type="Proteomes" id="UP001190700">
    <property type="component" value="Unassembled WGS sequence"/>
</dbReference>
<dbReference type="PROSITE" id="PS50878">
    <property type="entry name" value="RT_POL"/>
    <property type="match status" value="1"/>
</dbReference>
<dbReference type="EMBL" id="LGRX02034085">
    <property type="protein sequence ID" value="KAK3238870.1"/>
    <property type="molecule type" value="Genomic_DNA"/>
</dbReference>
<accession>A0AAE0EU08</accession>
<evidence type="ECO:0000259" key="1">
    <source>
        <dbReference type="PROSITE" id="PS50878"/>
    </source>
</evidence>
<evidence type="ECO:0000313" key="2">
    <source>
        <dbReference type="EMBL" id="KAK3238870.1"/>
    </source>
</evidence>
<evidence type="ECO:0000313" key="3">
    <source>
        <dbReference type="Proteomes" id="UP001190700"/>
    </source>
</evidence>
<name>A0AAE0EU08_9CHLO</name>
<dbReference type="AlphaFoldDB" id="A0AAE0EU08"/>
<dbReference type="InterPro" id="IPR043502">
    <property type="entry name" value="DNA/RNA_pol_sf"/>
</dbReference>
<dbReference type="Pfam" id="PF00078">
    <property type="entry name" value="RVT_1"/>
    <property type="match status" value="1"/>
</dbReference>
<feature type="domain" description="Reverse transcriptase" evidence="1">
    <location>
        <begin position="1"/>
        <end position="122"/>
    </location>
</feature>
<keyword evidence="3" id="KW-1185">Reference proteome</keyword>
<organism evidence="2 3">
    <name type="scientific">Cymbomonas tetramitiformis</name>
    <dbReference type="NCBI Taxonomy" id="36881"/>
    <lineage>
        <taxon>Eukaryota</taxon>
        <taxon>Viridiplantae</taxon>
        <taxon>Chlorophyta</taxon>
        <taxon>Pyramimonadophyceae</taxon>
        <taxon>Pyramimonadales</taxon>
        <taxon>Pyramimonadaceae</taxon>
        <taxon>Cymbomonas</taxon>
    </lineage>
</organism>
<dbReference type="InterPro" id="IPR052055">
    <property type="entry name" value="Hepadnavirus_pol/RT"/>
</dbReference>
<dbReference type="Gene3D" id="3.10.10.10">
    <property type="entry name" value="HIV Type 1 Reverse Transcriptase, subunit A, domain 1"/>
    <property type="match status" value="1"/>
</dbReference>
<dbReference type="PANTHER" id="PTHR33050:SF7">
    <property type="entry name" value="RIBONUCLEASE H"/>
    <property type="match status" value="1"/>
</dbReference>
<proteinExistence type="predicted"/>
<dbReference type="PANTHER" id="PTHR33050">
    <property type="entry name" value="REVERSE TRANSCRIPTASE DOMAIN-CONTAINING PROTEIN"/>
    <property type="match status" value="1"/>
</dbReference>
<sequence length="163" mass="18401">MAKIDLKSAYRFMGIAAPLWRFLASEFGGVLRIDTRFPFGVKAAPGLFHDITQLVKLMMQQRGFPGIVVYLDDFILVADSEEDCQRGFEMLLELVEYLGFDEVAPEKVESPRQDLVFLGIRLQSNYSGLGIVTMSVEESRVQKVALASLRGKNVTNLYLIRTF</sequence>